<keyword evidence="2" id="KW-0732">Signal</keyword>
<proteinExistence type="predicted"/>
<dbReference type="KEGG" id="vih:AB0763_03120"/>
<reference evidence="3" key="1">
    <citation type="submission" date="2024-07" db="EMBL/GenBank/DDBJ databases">
        <title>Genome Analysis of a Potential Novel Vibrio Species Secreting pH- and Thermo-stable Alginate Lyase and its Application in Producing Alginate Oligosaccharides.</title>
        <authorList>
            <person name="Huang H."/>
            <person name="Bao K."/>
        </authorList>
    </citation>
    <scope>NUCLEOTIDE SEQUENCE</scope>
    <source>
        <strain evidence="3">HB236076</strain>
    </source>
</reference>
<organism evidence="3">
    <name type="scientific">Vibrio sp. HB236076</name>
    <dbReference type="NCBI Taxonomy" id="3232307"/>
    <lineage>
        <taxon>Bacteria</taxon>
        <taxon>Pseudomonadati</taxon>
        <taxon>Pseudomonadota</taxon>
        <taxon>Gammaproteobacteria</taxon>
        <taxon>Vibrionales</taxon>
        <taxon>Vibrionaceae</taxon>
        <taxon>Vibrio</taxon>
    </lineage>
</organism>
<dbReference type="Pfam" id="PF12006">
    <property type="entry name" value="DUF3500"/>
    <property type="match status" value="1"/>
</dbReference>
<dbReference type="RefSeq" id="WP_306101096.1">
    <property type="nucleotide sequence ID" value="NZ_CP162601.1"/>
</dbReference>
<feature type="compositionally biased region" description="Polar residues" evidence="1">
    <location>
        <begin position="36"/>
        <end position="49"/>
    </location>
</feature>
<dbReference type="PANTHER" id="PTHR37489:SF1">
    <property type="entry name" value="DUF3500 DOMAIN-CONTAINING PROTEIN"/>
    <property type="match status" value="1"/>
</dbReference>
<accession>A0AB39HH18</accession>
<feature type="signal peptide" evidence="2">
    <location>
        <begin position="1"/>
        <end position="30"/>
    </location>
</feature>
<dbReference type="PANTHER" id="PTHR37489">
    <property type="entry name" value="DUF3500 DOMAIN-CONTAINING PROTEIN"/>
    <property type="match status" value="1"/>
</dbReference>
<gene>
    <name evidence="3" type="ORF">AB0763_03120</name>
</gene>
<dbReference type="InterPro" id="IPR021889">
    <property type="entry name" value="DUF3500"/>
</dbReference>
<evidence type="ECO:0000313" key="3">
    <source>
        <dbReference type="EMBL" id="XDK25653.1"/>
    </source>
</evidence>
<evidence type="ECO:0000256" key="2">
    <source>
        <dbReference type="SAM" id="SignalP"/>
    </source>
</evidence>
<protein>
    <submittedName>
        <fullName evidence="3">DUF3500 domain-containing protein</fullName>
    </submittedName>
</protein>
<dbReference type="EMBL" id="CP162601">
    <property type="protein sequence ID" value="XDK25653.1"/>
    <property type="molecule type" value="Genomic_DNA"/>
</dbReference>
<name>A0AB39HH18_9VIBR</name>
<feature type="chain" id="PRO_5044228805" evidence="2">
    <location>
        <begin position="31"/>
        <end position="417"/>
    </location>
</feature>
<sequence>MSFHVSFSTKPLLLGVLAVGAVSLAALSFADQESSQSEEIVAGQEQSLPNGPGASDHQGPPPGPPPSAEDEAVRARMGDTSTLMGTISIPDTVKTCGTDAGYERLVCLTNVLKETLSDEQLALTQLDYSIEKAKTWSNLPAGAVPSRPGIFLGELSVKQRGIVKAIMMEATGSDTNEGFDEMVQTLNADDYIGTISTDYKAGYSSFNTKFAFLGDPSSDEVWQLYYGGHHLAFTNTYKNGHMIGATPSFRGIEPFPAFDMNGRTNIPMQQERDAFAAMLNSLSQDQRQQAKLAGVYRDILAGPQEDDAIPETQEGVSVSQLNDEQKALVMAAIETYVGDIDEADANAYMEKYRSELDDTTIGYSGTVEMNSEDDYVRIHGPSVWIEFSLQSNKSTNKVGIHPHSVWRDRTDDYGGQQ</sequence>
<dbReference type="AlphaFoldDB" id="A0AB39HH18"/>
<evidence type="ECO:0000256" key="1">
    <source>
        <dbReference type="SAM" id="MobiDB-lite"/>
    </source>
</evidence>
<feature type="region of interest" description="Disordered" evidence="1">
    <location>
        <begin position="36"/>
        <end position="73"/>
    </location>
</feature>